<evidence type="ECO:0000313" key="2">
    <source>
        <dbReference type="EMBL" id="CBZ29295.1"/>
    </source>
</evidence>
<accession>E9B237</accession>
<dbReference type="PANTHER" id="PTHR44675">
    <property type="entry name" value="PAK1 INTERACTING PROTEIN 1"/>
    <property type="match status" value="1"/>
</dbReference>
<reference evidence="2 3" key="1">
    <citation type="journal article" date="2011" name="Genome Res.">
        <title>Chromosome and gene copy number variation allow major structural change between species and strains of Leishmania.</title>
        <authorList>
            <person name="Rogers M.B."/>
            <person name="Hilley J.D."/>
            <person name="Dickens N.J."/>
            <person name="Wilkes J."/>
            <person name="Bates P.A."/>
            <person name="Depledge D.P."/>
            <person name="Harris D."/>
            <person name="Her Y."/>
            <person name="Herzyk P."/>
            <person name="Imamura H."/>
            <person name="Otto T.D."/>
            <person name="Sanders M."/>
            <person name="Seeger K."/>
            <person name="Dujardin J.C."/>
            <person name="Berriman M."/>
            <person name="Smith D.F."/>
            <person name="Hertz-Fowler C."/>
            <person name="Mottram J.C."/>
        </authorList>
    </citation>
    <scope>NUCLEOTIDE SEQUENCE [LARGE SCALE GENOMIC DNA]</scope>
    <source>
        <strain evidence="2 3">MHOM/GT/2001/U1103</strain>
    </source>
</reference>
<name>E9B237_LEIMU</name>
<feature type="region of interest" description="Disordered" evidence="1">
    <location>
        <begin position="43"/>
        <end position="101"/>
    </location>
</feature>
<feature type="compositionally biased region" description="Low complexity" evidence="1">
    <location>
        <begin position="88"/>
        <end position="101"/>
    </location>
</feature>
<dbReference type="GeneID" id="13453284"/>
<protein>
    <submittedName>
        <fullName evidence="2">Uncharacterized protein</fullName>
    </submittedName>
</protein>
<dbReference type="Gene3D" id="2.130.10.10">
    <property type="entry name" value="YVTN repeat-like/Quinoprotein amine dehydrogenase"/>
    <property type="match status" value="1"/>
</dbReference>
<dbReference type="InterPro" id="IPR015943">
    <property type="entry name" value="WD40/YVTN_repeat-like_dom_sf"/>
</dbReference>
<dbReference type="SUPFAM" id="SSF50978">
    <property type="entry name" value="WD40 repeat-like"/>
    <property type="match status" value="1"/>
</dbReference>
<evidence type="ECO:0000313" key="3">
    <source>
        <dbReference type="Proteomes" id="UP000007259"/>
    </source>
</evidence>
<dbReference type="PhylomeDB" id="E9B237"/>
<sequence length="521" mass="56344">MRPRTSLVCFMQQAHSTMPIYSPPCAVSLPPFFLCCQPTSGSPPPASTHTRARIPEDKSAAMKTLTKRPRSKSLHDAIPRRASRKETATASHSAPAPVSSPTLAAASDAVATCSATAPAPDDREPCKSALLVVSTCHAVMAGLVYRKEKFYIKFSVKRHVGRVNSVAVTERYIASSGVDERVFLFTNKAEERLTAAARKRIREAGEPLAVRLADLGSIAPPSEVTALVFADGSQHLLCGCSDGQLLIYRCRDWSVSTTLTVHEKAVVGLAVHPGSHGTLAVTVGEDRAIAVLDLVKAKLLTKWKYNPSLAAAGSVSQKTQDDAQEQAQRPSVFASAREEPVGVLFSPQGTRLVVFSRFSFVVYEAAVMKPICSLRCVNPQPSDEMHRVAFFSETELIVGTEVGALKVCRIEGTPEKPLNMTARLVPVSVTYPESVRAAAAALLATPVKVDVEARQKKPLRHINRVKALQVQGSTIFSIDSSGIVMAWCARRTVDDRLTLQYVTSANCQGRVTAMELYPLRV</sequence>
<feature type="compositionally biased region" description="Basic and acidic residues" evidence="1">
    <location>
        <begin position="73"/>
        <end position="87"/>
    </location>
</feature>
<dbReference type="SMART" id="SM00320">
    <property type="entry name" value="WD40"/>
    <property type="match status" value="4"/>
</dbReference>
<dbReference type="EMBL" id="FR799583">
    <property type="protein sequence ID" value="CBZ29295.1"/>
    <property type="molecule type" value="Genomic_DNA"/>
</dbReference>
<dbReference type="VEuPathDB" id="TriTrypDB:LmxM.30.2370"/>
<proteinExistence type="predicted"/>
<dbReference type="AlphaFoldDB" id="E9B237"/>
<dbReference type="RefSeq" id="XP_003877757.1">
    <property type="nucleotide sequence ID" value="XM_003877708.1"/>
</dbReference>
<dbReference type="Proteomes" id="UP000007259">
    <property type="component" value="Chromosome 30"/>
</dbReference>
<dbReference type="InterPro" id="IPR001680">
    <property type="entry name" value="WD40_rpt"/>
</dbReference>
<dbReference type="OrthoDB" id="308449at2759"/>
<organism evidence="2 3">
    <name type="scientific">Leishmania mexicana (strain MHOM/GT/2001/U1103)</name>
    <dbReference type="NCBI Taxonomy" id="929439"/>
    <lineage>
        <taxon>Eukaryota</taxon>
        <taxon>Discoba</taxon>
        <taxon>Euglenozoa</taxon>
        <taxon>Kinetoplastea</taxon>
        <taxon>Metakinetoplastina</taxon>
        <taxon>Trypanosomatida</taxon>
        <taxon>Trypanosomatidae</taxon>
        <taxon>Leishmaniinae</taxon>
        <taxon>Leishmania</taxon>
    </lineage>
</organism>
<dbReference type="InterPro" id="IPR036322">
    <property type="entry name" value="WD40_repeat_dom_sf"/>
</dbReference>
<keyword evidence="3" id="KW-1185">Reference proteome</keyword>
<dbReference type="PANTHER" id="PTHR44675:SF1">
    <property type="entry name" value="P21-ACTIVATED PROTEIN KINASE-INTERACTING PROTEIN 1"/>
    <property type="match status" value="1"/>
</dbReference>
<dbReference type="InterPro" id="IPR051959">
    <property type="entry name" value="PAK1-Kinase_Regulator"/>
</dbReference>
<gene>
    <name evidence="2" type="ORF">LMXM_30_2370</name>
</gene>
<evidence type="ECO:0000256" key="1">
    <source>
        <dbReference type="SAM" id="MobiDB-lite"/>
    </source>
</evidence>
<dbReference type="OMA" id="IYRCRDW"/>
<dbReference type="KEGG" id="lmi:LMXM_30_2370"/>